<feature type="chain" id="PRO_5017353944" description="Peptidoglycan-binding protein LysM" evidence="1">
    <location>
        <begin position="23"/>
        <end position="170"/>
    </location>
</feature>
<keyword evidence="1" id="KW-0732">Signal</keyword>
<feature type="signal peptide" evidence="1">
    <location>
        <begin position="1"/>
        <end position="22"/>
    </location>
</feature>
<proteinExistence type="predicted"/>
<accession>A0A386HRZ3</accession>
<evidence type="ECO:0000256" key="1">
    <source>
        <dbReference type="SAM" id="SignalP"/>
    </source>
</evidence>
<reference evidence="2 3" key="1">
    <citation type="submission" date="2018-09" db="EMBL/GenBank/DDBJ databases">
        <title>Arachidicoccus sp. nov., a bacterium isolated from soil.</title>
        <authorList>
            <person name="Weon H.-Y."/>
            <person name="Kwon S.-W."/>
            <person name="Lee S.A."/>
        </authorList>
    </citation>
    <scope>NUCLEOTIDE SEQUENCE [LARGE SCALE GENOMIC DNA]</scope>
    <source>
        <strain evidence="2 3">KIS59-12</strain>
    </source>
</reference>
<name>A0A386HRZ3_9BACT</name>
<evidence type="ECO:0008006" key="4">
    <source>
        <dbReference type="Google" id="ProtNLM"/>
    </source>
</evidence>
<organism evidence="2 3">
    <name type="scientific">Arachidicoccus soli</name>
    <dbReference type="NCBI Taxonomy" id="2341117"/>
    <lineage>
        <taxon>Bacteria</taxon>
        <taxon>Pseudomonadati</taxon>
        <taxon>Bacteroidota</taxon>
        <taxon>Chitinophagia</taxon>
        <taxon>Chitinophagales</taxon>
        <taxon>Chitinophagaceae</taxon>
        <taxon>Arachidicoccus</taxon>
    </lineage>
</organism>
<dbReference type="AlphaFoldDB" id="A0A386HRZ3"/>
<dbReference type="EMBL" id="CP032489">
    <property type="protein sequence ID" value="AYD48707.1"/>
    <property type="molecule type" value="Genomic_DNA"/>
</dbReference>
<dbReference type="RefSeq" id="WP_119989716.1">
    <property type="nucleotide sequence ID" value="NZ_CP032489.1"/>
</dbReference>
<dbReference type="Proteomes" id="UP000266118">
    <property type="component" value="Chromosome"/>
</dbReference>
<keyword evidence="3" id="KW-1185">Reference proteome</keyword>
<protein>
    <recommendedName>
        <fullName evidence="4">Peptidoglycan-binding protein LysM</fullName>
    </recommendedName>
</protein>
<dbReference type="OrthoDB" id="713374at2"/>
<gene>
    <name evidence="2" type="ORF">D6B99_14495</name>
</gene>
<evidence type="ECO:0000313" key="2">
    <source>
        <dbReference type="EMBL" id="AYD48707.1"/>
    </source>
</evidence>
<dbReference type="KEGG" id="ark:D6B99_14495"/>
<sequence>MKKISFLVAIVVAFLLSNNLQAQTGTVSLKLMPVQTIALNTTDINLTYSTATDYSAGKDSTNSNQLTCFSSSPFQITVQSTAVTANMPDVTLTPSSGTTALVGSPTYASALSVNSISTATPFITSTVGSNNATFNIEYKAPVIDVSTNTLHNSASGTTYTANLTYTIVPQ</sequence>
<evidence type="ECO:0000313" key="3">
    <source>
        <dbReference type="Proteomes" id="UP000266118"/>
    </source>
</evidence>